<reference evidence="2 3" key="1">
    <citation type="journal article" date="2018" name="Nat. Ecol. Evol.">
        <title>Genomic signatures of mitonuclear coevolution across populations of Tigriopus californicus.</title>
        <authorList>
            <person name="Barreto F.S."/>
            <person name="Watson E.T."/>
            <person name="Lima T.G."/>
            <person name="Willett C.S."/>
            <person name="Edmands S."/>
            <person name="Li W."/>
            <person name="Burton R.S."/>
        </authorList>
    </citation>
    <scope>NUCLEOTIDE SEQUENCE [LARGE SCALE GENOMIC DNA]</scope>
    <source>
        <strain evidence="2 3">San Diego</strain>
    </source>
</reference>
<dbReference type="OrthoDB" id="9975421at2759"/>
<dbReference type="PANTHER" id="PTHR21096">
    <property type="entry name" value="PROTEIN FAM136A"/>
    <property type="match status" value="1"/>
</dbReference>
<protein>
    <recommendedName>
        <fullName evidence="4">Protein FAM136A</fullName>
    </recommendedName>
</protein>
<dbReference type="OMA" id="QADMHRC"/>
<keyword evidence="3" id="KW-1185">Reference proteome</keyword>
<comment type="caution">
    <text evidence="2">The sequence shown here is derived from an EMBL/GenBank/DDBJ whole genome shotgun (WGS) entry which is preliminary data.</text>
</comment>
<dbReference type="Proteomes" id="UP000318571">
    <property type="component" value="Chromosome 10"/>
</dbReference>
<dbReference type="Pfam" id="PF05811">
    <property type="entry name" value="DUF842"/>
    <property type="match status" value="1"/>
</dbReference>
<proteinExistence type="inferred from homology"/>
<gene>
    <name evidence="2" type="ORF">TCAL_10897</name>
</gene>
<comment type="similarity">
    <text evidence="1">Belongs to the FAM136 family.</text>
</comment>
<evidence type="ECO:0000313" key="2">
    <source>
        <dbReference type="EMBL" id="TRY63929.1"/>
    </source>
</evidence>
<evidence type="ECO:0000256" key="1">
    <source>
        <dbReference type="ARBA" id="ARBA00009952"/>
    </source>
</evidence>
<name>A0A553NEY1_TIGCA</name>
<dbReference type="EMBL" id="VCGU01000458">
    <property type="protein sequence ID" value="TRY63929.1"/>
    <property type="molecule type" value="Genomic_DNA"/>
</dbReference>
<dbReference type="InterPro" id="IPR008560">
    <property type="entry name" value="DUF842_euk"/>
</dbReference>
<evidence type="ECO:0000313" key="3">
    <source>
        <dbReference type="Proteomes" id="UP000318571"/>
    </source>
</evidence>
<sequence length="172" mass="19416">MWFRPLLRASLPRLILDTRISPGPTKQANPVMAQESQAKVEKSIKAFINDIDRTHLRSMEQAMHECAAQCCAQKTAPMDEVHGCVENCQKTTLRAQQFVQEELGRFQQSLSQCVMACQDRVKDKVTPESSQNEITQLRGEFETCAIQCCDTNLARLPDIAQKIGVTLKSDKY</sequence>
<dbReference type="GO" id="GO:0005737">
    <property type="term" value="C:cytoplasm"/>
    <property type="evidence" value="ECO:0007669"/>
    <property type="project" value="TreeGrafter"/>
</dbReference>
<organism evidence="2 3">
    <name type="scientific">Tigriopus californicus</name>
    <name type="common">Marine copepod</name>
    <dbReference type="NCBI Taxonomy" id="6832"/>
    <lineage>
        <taxon>Eukaryota</taxon>
        <taxon>Metazoa</taxon>
        <taxon>Ecdysozoa</taxon>
        <taxon>Arthropoda</taxon>
        <taxon>Crustacea</taxon>
        <taxon>Multicrustacea</taxon>
        <taxon>Hexanauplia</taxon>
        <taxon>Copepoda</taxon>
        <taxon>Harpacticoida</taxon>
        <taxon>Harpacticidae</taxon>
        <taxon>Tigriopus</taxon>
    </lineage>
</organism>
<dbReference type="AlphaFoldDB" id="A0A553NEY1"/>
<dbReference type="PANTHER" id="PTHR21096:SF0">
    <property type="entry name" value="PROTEIN FAM136A"/>
    <property type="match status" value="1"/>
</dbReference>
<accession>A0A553NEY1</accession>
<evidence type="ECO:0008006" key="4">
    <source>
        <dbReference type="Google" id="ProtNLM"/>
    </source>
</evidence>